<accession>A0A512IE26</accession>
<protein>
    <submittedName>
        <fullName evidence="2">Uncharacterized protein</fullName>
    </submittedName>
</protein>
<dbReference type="AlphaFoldDB" id="A0A512IE26"/>
<feature type="compositionally biased region" description="Low complexity" evidence="1">
    <location>
        <begin position="53"/>
        <end position="66"/>
    </location>
</feature>
<dbReference type="STRING" id="388357.GCA_001580365_00095"/>
<dbReference type="EMBL" id="BJZS01000059">
    <property type="protein sequence ID" value="GEO95954.1"/>
    <property type="molecule type" value="Genomic_DNA"/>
</dbReference>
<evidence type="ECO:0000313" key="3">
    <source>
        <dbReference type="Proteomes" id="UP000321103"/>
    </source>
</evidence>
<feature type="compositionally biased region" description="Basic and acidic residues" evidence="1">
    <location>
        <begin position="200"/>
        <end position="209"/>
    </location>
</feature>
<feature type="compositionally biased region" description="Low complexity" evidence="1">
    <location>
        <begin position="1"/>
        <end position="14"/>
    </location>
</feature>
<feature type="compositionally biased region" description="Basic and acidic residues" evidence="1">
    <location>
        <begin position="68"/>
        <end position="77"/>
    </location>
</feature>
<evidence type="ECO:0000256" key="1">
    <source>
        <dbReference type="SAM" id="MobiDB-lite"/>
    </source>
</evidence>
<feature type="region of interest" description="Disordered" evidence="1">
    <location>
        <begin position="1"/>
        <end position="77"/>
    </location>
</feature>
<evidence type="ECO:0000313" key="2">
    <source>
        <dbReference type="EMBL" id="GEO95954.1"/>
    </source>
</evidence>
<keyword evidence="3" id="KW-1185">Reference proteome</keyword>
<gene>
    <name evidence="2" type="ORF">KTU01_20770</name>
</gene>
<dbReference type="Proteomes" id="UP000321103">
    <property type="component" value="Unassembled WGS sequence"/>
</dbReference>
<proteinExistence type="predicted"/>
<name>A0A512IE26_9MICC</name>
<feature type="region of interest" description="Disordered" evidence="1">
    <location>
        <begin position="200"/>
        <end position="221"/>
    </location>
</feature>
<sequence>MAAALVLGAGTGLLRPGPDPGASHPPLAPTGSAGVPEAALQDPRLPEPAGSGAHVPDPAVPSAADPTVGDRIEPGEPQEALRRLVARRGEALRSGDARLLDRVYVPGADAAADDRASIARAAAAGDRVFADLVLEAVRIRGAAPGPGASAPGSVALEAEVLVEGYRGDPGRDPSVLPAVEGWVQTVVVVLVRGEEGWRLASVEPHRERPAGTGAATQSPRR</sequence>
<dbReference type="RefSeq" id="WP_062733347.1">
    <property type="nucleotide sequence ID" value="NZ_CP014480.1"/>
</dbReference>
<comment type="caution">
    <text evidence="2">The sequence shown here is derived from an EMBL/GenBank/DDBJ whole genome shotgun (WGS) entry which is preliminary data.</text>
</comment>
<reference evidence="2 3" key="1">
    <citation type="submission" date="2019-07" db="EMBL/GenBank/DDBJ databases">
        <title>Whole genome shotgun sequence of Kocuria turfanensis NBRC 107627.</title>
        <authorList>
            <person name="Hosoyama A."/>
            <person name="Uohara A."/>
            <person name="Ohji S."/>
            <person name="Ichikawa N."/>
        </authorList>
    </citation>
    <scope>NUCLEOTIDE SEQUENCE [LARGE SCALE GENOMIC DNA]</scope>
    <source>
        <strain evidence="2 3">NBRC 107627</strain>
    </source>
</reference>
<organism evidence="2 3">
    <name type="scientific">Kocuria turfanensis</name>
    <dbReference type="NCBI Taxonomy" id="388357"/>
    <lineage>
        <taxon>Bacteria</taxon>
        <taxon>Bacillati</taxon>
        <taxon>Actinomycetota</taxon>
        <taxon>Actinomycetes</taxon>
        <taxon>Micrococcales</taxon>
        <taxon>Micrococcaceae</taxon>
        <taxon>Kocuria</taxon>
    </lineage>
</organism>